<name>A0A034WN31_BACDO</name>
<organism evidence="1">
    <name type="scientific">Bactrocera dorsalis</name>
    <name type="common">Oriental fruit fly</name>
    <name type="synonym">Dacus dorsalis</name>
    <dbReference type="NCBI Taxonomy" id="27457"/>
    <lineage>
        <taxon>Eukaryota</taxon>
        <taxon>Metazoa</taxon>
        <taxon>Ecdysozoa</taxon>
        <taxon>Arthropoda</taxon>
        <taxon>Hexapoda</taxon>
        <taxon>Insecta</taxon>
        <taxon>Pterygota</taxon>
        <taxon>Neoptera</taxon>
        <taxon>Endopterygota</taxon>
        <taxon>Diptera</taxon>
        <taxon>Brachycera</taxon>
        <taxon>Muscomorpha</taxon>
        <taxon>Tephritoidea</taxon>
        <taxon>Tephritidae</taxon>
        <taxon>Bactrocera</taxon>
        <taxon>Bactrocera</taxon>
    </lineage>
</organism>
<reference evidence="1" key="1">
    <citation type="journal article" date="2014" name="BMC Genomics">
        <title>Characterizing the developmental transcriptome of the oriental fruit fly, Bactrocera dorsalis (Diptera: Tephritidae) through comparative genomic analysis with Drosophila melanogaster utilizing modENCODE datasets.</title>
        <authorList>
            <person name="Geib S.M."/>
            <person name="Calla B."/>
            <person name="Hall B."/>
            <person name="Hou S."/>
            <person name="Manoukis N.C."/>
        </authorList>
    </citation>
    <scope>NUCLEOTIDE SEQUENCE</scope>
    <source>
        <strain evidence="1">Punador</strain>
    </source>
</reference>
<proteinExistence type="predicted"/>
<accession>A0A034WN31</accession>
<sequence>MRHLNSTSGDGVSSFGGCGFGLHGSGGLAGGHVAVVVVVVCVGSCGLPQCGQQQQQDAVEALLRLLQESCIRDAAEWPQLLRDLPYVDCGIDDSMPAPVSKSFEHIFGIVLALKRVGDEEAEVDSCVRVWY</sequence>
<dbReference type="AlphaFoldDB" id="A0A034WN31"/>
<protein>
    <submittedName>
        <fullName evidence="1">Uncharacterized protein</fullName>
    </submittedName>
</protein>
<evidence type="ECO:0000313" key="1">
    <source>
        <dbReference type="EMBL" id="JAC56069.1"/>
    </source>
</evidence>
<dbReference type="EMBL" id="GAKP01002883">
    <property type="protein sequence ID" value="JAC56069.1"/>
    <property type="molecule type" value="Transcribed_RNA"/>
</dbReference>